<evidence type="ECO:0000313" key="14">
    <source>
        <dbReference type="EMBL" id="KAJ5462019.1"/>
    </source>
</evidence>
<evidence type="ECO:0000256" key="8">
    <source>
        <dbReference type="ARBA" id="ARBA00023157"/>
    </source>
</evidence>
<feature type="chain" id="PRO_5041913488" description="Alpha-galactosidase" evidence="12">
    <location>
        <begin position="19"/>
        <end position="435"/>
    </location>
</feature>
<keyword evidence="8 11" id="KW-1015">Disulfide bond</keyword>
<dbReference type="PRINTS" id="PR00740">
    <property type="entry name" value="GLHYDRLASE27"/>
</dbReference>
<evidence type="ECO:0000256" key="3">
    <source>
        <dbReference type="ARBA" id="ARBA00004613"/>
    </source>
</evidence>
<dbReference type="RefSeq" id="XP_056771061.1">
    <property type="nucleotide sequence ID" value="XM_056906954.1"/>
</dbReference>
<comment type="similarity">
    <text evidence="4 11">Belongs to the glycosyl hydrolase 27 family.</text>
</comment>
<reference evidence="14" key="1">
    <citation type="submission" date="2022-12" db="EMBL/GenBank/DDBJ databases">
        <authorList>
            <person name="Petersen C."/>
        </authorList>
    </citation>
    <scope>NUCLEOTIDE SEQUENCE</scope>
    <source>
        <strain evidence="14">IBT 16125</strain>
    </source>
</reference>
<dbReference type="InterPro" id="IPR017853">
    <property type="entry name" value="GH"/>
</dbReference>
<dbReference type="Proteomes" id="UP001213681">
    <property type="component" value="Unassembled WGS sequence"/>
</dbReference>
<accession>A0AAD6CFK7</accession>
<keyword evidence="7 11" id="KW-0378">Hydrolase</keyword>
<feature type="signal peptide" evidence="12">
    <location>
        <begin position="1"/>
        <end position="18"/>
    </location>
</feature>
<dbReference type="GeneID" id="81597197"/>
<keyword evidence="15" id="KW-1185">Reference proteome</keyword>
<dbReference type="AlphaFoldDB" id="A0AAD6CFK7"/>
<keyword evidence="5" id="KW-0964">Secreted</keyword>
<dbReference type="PANTHER" id="PTHR11452">
    <property type="entry name" value="ALPHA-GALACTOSIDASE/ALPHA-N-ACETYLGALACTOSAMINIDASE"/>
    <property type="match status" value="1"/>
</dbReference>
<dbReference type="Pfam" id="PF17801">
    <property type="entry name" value="Melibiase_C"/>
    <property type="match status" value="1"/>
</dbReference>
<protein>
    <recommendedName>
        <fullName evidence="11">Alpha-galactosidase</fullName>
        <ecNumber evidence="11">3.2.1.22</ecNumber>
    </recommendedName>
    <alternativeName>
        <fullName evidence="11">Melibiase</fullName>
    </alternativeName>
</protein>
<evidence type="ECO:0000256" key="11">
    <source>
        <dbReference type="RuleBase" id="RU361168"/>
    </source>
</evidence>
<feature type="domain" description="Alpha galactosidase C-terminal" evidence="13">
    <location>
        <begin position="355"/>
        <end position="430"/>
    </location>
</feature>
<dbReference type="InterPro" id="IPR013780">
    <property type="entry name" value="Glyco_hydro_b"/>
</dbReference>
<sequence>MLTSLSLAALAFVPSANALVRKDGVGRLPALGWNSWNAFGCDINSTKVMTAANEMVNLGLKDLGYEYVNIDDCWSVKNTRNSTTQRIIPDTQKFPNGISGVADQVHQLGLKIGIYSSAGETTCAGYPASLGNEEVDAEAFAEWGIDYLKYDNCGVPSNWTDQYSACVPDGSSESGNGTCPDLSNPAPAGYDWTQSKTFTRYTRMRDALLNQSRTILFSLCDWGQADVNTWGNQTGNSWRMSGDIQANWARIAQIANENTFRMNYVGFWGHPDPDMLEIGNGDLTAEENRAHFALWAIMKSPLIIGTALDSINDANLAVLKNKYLLEFNQDPIIGRSAHPYKWGYNPDWTFDPAHPAEYWSGPSSTLKGTLVLMLNSENSTSTRTAVWNEVPELKGHNAYRVIDAWSGKDHGCVKKQYSASLASHDVAVLVVKEAC</sequence>
<name>A0AAD6CFK7_9EURO</name>
<comment type="catalytic activity">
    <reaction evidence="1 11">
        <text>Hydrolysis of terminal, non-reducing alpha-D-galactose residues in alpha-D-galactosides, including galactose oligosaccharides, galactomannans and galactolipids.</text>
        <dbReference type="EC" id="3.2.1.22"/>
    </reaction>
</comment>
<comment type="caution">
    <text evidence="14">The sequence shown here is derived from an EMBL/GenBank/DDBJ whole genome shotgun (WGS) entry which is preliminary data.</text>
</comment>
<evidence type="ECO:0000256" key="2">
    <source>
        <dbReference type="ARBA" id="ARBA00003969"/>
    </source>
</evidence>
<dbReference type="EMBL" id="JAPVEA010000002">
    <property type="protein sequence ID" value="KAJ5462019.1"/>
    <property type="molecule type" value="Genomic_DNA"/>
</dbReference>
<keyword evidence="6 12" id="KW-0732">Signal</keyword>
<dbReference type="PROSITE" id="PS00512">
    <property type="entry name" value="ALPHA_GALACTOSIDASE"/>
    <property type="match status" value="1"/>
</dbReference>
<dbReference type="InterPro" id="IPR000111">
    <property type="entry name" value="Glyco_hydro_27/36_CS"/>
</dbReference>
<dbReference type="CDD" id="cd14792">
    <property type="entry name" value="GH27"/>
    <property type="match status" value="1"/>
</dbReference>
<dbReference type="PANTHER" id="PTHR11452:SF61">
    <property type="entry name" value="ALPHA-GALACTOSIDASE B-RELATED"/>
    <property type="match status" value="1"/>
</dbReference>
<comment type="function">
    <text evidence="2">Hydrolyzes a variety of simple alpha-D-galactoside as well as more complex molecules such as oligosaccharides and polysaccharides.</text>
</comment>
<dbReference type="GO" id="GO:0005576">
    <property type="term" value="C:extracellular region"/>
    <property type="evidence" value="ECO:0007669"/>
    <property type="project" value="UniProtKB-SubCell"/>
</dbReference>
<dbReference type="SUPFAM" id="SSF51011">
    <property type="entry name" value="Glycosyl hydrolase domain"/>
    <property type="match status" value="1"/>
</dbReference>
<dbReference type="Pfam" id="PF16499">
    <property type="entry name" value="Melibiase_2"/>
    <property type="match status" value="2"/>
</dbReference>
<evidence type="ECO:0000256" key="10">
    <source>
        <dbReference type="ARBA" id="ARBA00023295"/>
    </source>
</evidence>
<evidence type="ECO:0000256" key="12">
    <source>
        <dbReference type="SAM" id="SignalP"/>
    </source>
</evidence>
<evidence type="ECO:0000256" key="6">
    <source>
        <dbReference type="ARBA" id="ARBA00022729"/>
    </source>
</evidence>
<evidence type="ECO:0000256" key="1">
    <source>
        <dbReference type="ARBA" id="ARBA00001255"/>
    </source>
</evidence>
<dbReference type="Gene3D" id="3.20.20.70">
    <property type="entry name" value="Aldolase class I"/>
    <property type="match status" value="1"/>
</dbReference>
<organism evidence="14 15">
    <name type="scientific">Penicillium daleae</name>
    <dbReference type="NCBI Taxonomy" id="63821"/>
    <lineage>
        <taxon>Eukaryota</taxon>
        <taxon>Fungi</taxon>
        <taxon>Dikarya</taxon>
        <taxon>Ascomycota</taxon>
        <taxon>Pezizomycotina</taxon>
        <taxon>Eurotiomycetes</taxon>
        <taxon>Eurotiomycetidae</taxon>
        <taxon>Eurotiales</taxon>
        <taxon>Aspergillaceae</taxon>
        <taxon>Penicillium</taxon>
    </lineage>
</organism>
<dbReference type="Gene3D" id="2.60.40.1180">
    <property type="entry name" value="Golgi alpha-mannosidase II"/>
    <property type="match status" value="1"/>
</dbReference>
<dbReference type="InterPro" id="IPR002241">
    <property type="entry name" value="Glyco_hydro_27"/>
</dbReference>
<reference evidence="14" key="2">
    <citation type="journal article" date="2023" name="IMA Fungus">
        <title>Comparative genomic study of the Penicillium genus elucidates a diverse pangenome and 15 lateral gene transfer events.</title>
        <authorList>
            <person name="Petersen C."/>
            <person name="Sorensen T."/>
            <person name="Nielsen M.R."/>
            <person name="Sondergaard T.E."/>
            <person name="Sorensen J.L."/>
            <person name="Fitzpatrick D.A."/>
            <person name="Frisvad J.C."/>
            <person name="Nielsen K.L."/>
        </authorList>
    </citation>
    <scope>NUCLEOTIDE SEQUENCE</scope>
    <source>
        <strain evidence="14">IBT 16125</strain>
    </source>
</reference>
<comment type="subcellular location">
    <subcellularLocation>
        <location evidence="3">Secreted</location>
    </subcellularLocation>
</comment>
<evidence type="ECO:0000256" key="9">
    <source>
        <dbReference type="ARBA" id="ARBA00023180"/>
    </source>
</evidence>
<evidence type="ECO:0000256" key="4">
    <source>
        <dbReference type="ARBA" id="ARBA00009743"/>
    </source>
</evidence>
<evidence type="ECO:0000256" key="5">
    <source>
        <dbReference type="ARBA" id="ARBA00022525"/>
    </source>
</evidence>
<keyword evidence="10 11" id="KW-0326">Glycosidase</keyword>
<dbReference type="InterPro" id="IPR013785">
    <property type="entry name" value="Aldolase_TIM"/>
</dbReference>
<evidence type="ECO:0000256" key="7">
    <source>
        <dbReference type="ARBA" id="ARBA00022801"/>
    </source>
</evidence>
<gene>
    <name evidence="14" type="ORF">N7458_003571</name>
</gene>
<dbReference type="GO" id="GO:0005975">
    <property type="term" value="P:carbohydrate metabolic process"/>
    <property type="evidence" value="ECO:0007669"/>
    <property type="project" value="InterPro"/>
</dbReference>
<dbReference type="SUPFAM" id="SSF51445">
    <property type="entry name" value="(Trans)glycosidases"/>
    <property type="match status" value="1"/>
</dbReference>
<evidence type="ECO:0000313" key="15">
    <source>
        <dbReference type="Proteomes" id="UP001213681"/>
    </source>
</evidence>
<dbReference type="GO" id="GO:0004557">
    <property type="term" value="F:alpha-galactosidase activity"/>
    <property type="evidence" value="ECO:0007669"/>
    <property type="project" value="UniProtKB-EC"/>
</dbReference>
<evidence type="ECO:0000259" key="13">
    <source>
        <dbReference type="Pfam" id="PF17801"/>
    </source>
</evidence>
<proteinExistence type="inferred from homology"/>
<dbReference type="EC" id="3.2.1.22" evidence="11"/>
<dbReference type="InterPro" id="IPR041233">
    <property type="entry name" value="Melibiase_C"/>
</dbReference>
<keyword evidence="9" id="KW-0325">Glycoprotein</keyword>